<reference evidence="1" key="1">
    <citation type="journal article" date="2023" name="G3 (Bethesda)">
        <title>A reference genome for the long-term kleptoplast-retaining sea slug Elysia crispata morphotype clarki.</title>
        <authorList>
            <person name="Eastman K.E."/>
            <person name="Pendleton A.L."/>
            <person name="Shaikh M.A."/>
            <person name="Suttiyut T."/>
            <person name="Ogas R."/>
            <person name="Tomko P."/>
            <person name="Gavelis G."/>
            <person name="Widhalm J.R."/>
            <person name="Wisecaver J.H."/>
        </authorList>
    </citation>
    <scope>NUCLEOTIDE SEQUENCE</scope>
    <source>
        <strain evidence="1">ECLA1</strain>
    </source>
</reference>
<dbReference type="AlphaFoldDB" id="A0AAE0ZQR2"/>
<gene>
    <name evidence="1" type="ORF">RRG08_057906</name>
</gene>
<evidence type="ECO:0000313" key="2">
    <source>
        <dbReference type="Proteomes" id="UP001283361"/>
    </source>
</evidence>
<accession>A0AAE0ZQR2</accession>
<keyword evidence="2" id="KW-1185">Reference proteome</keyword>
<sequence>MQVLKSYRVAGLSRQATPVEADEINQACLGCGVMPLTGDLAWTIRASCRHALPQPPLHWTRSTHRLTECHKLAGPDLRSHAHSASLLDCVCSRLATRRILRVNSVYQSLVKRVSRDNVGPNVKQGSRIFIAVFSQ</sequence>
<dbReference type="Proteomes" id="UP001283361">
    <property type="component" value="Unassembled WGS sequence"/>
</dbReference>
<dbReference type="EMBL" id="JAWDGP010003499">
    <property type="protein sequence ID" value="KAK3773859.1"/>
    <property type="molecule type" value="Genomic_DNA"/>
</dbReference>
<evidence type="ECO:0000313" key="1">
    <source>
        <dbReference type="EMBL" id="KAK3773859.1"/>
    </source>
</evidence>
<protein>
    <submittedName>
        <fullName evidence="1">Uncharacterized protein</fullName>
    </submittedName>
</protein>
<comment type="caution">
    <text evidence="1">The sequence shown here is derived from an EMBL/GenBank/DDBJ whole genome shotgun (WGS) entry which is preliminary data.</text>
</comment>
<name>A0AAE0ZQR2_9GAST</name>
<proteinExistence type="predicted"/>
<organism evidence="1 2">
    <name type="scientific">Elysia crispata</name>
    <name type="common">lettuce slug</name>
    <dbReference type="NCBI Taxonomy" id="231223"/>
    <lineage>
        <taxon>Eukaryota</taxon>
        <taxon>Metazoa</taxon>
        <taxon>Spiralia</taxon>
        <taxon>Lophotrochozoa</taxon>
        <taxon>Mollusca</taxon>
        <taxon>Gastropoda</taxon>
        <taxon>Heterobranchia</taxon>
        <taxon>Euthyneura</taxon>
        <taxon>Panpulmonata</taxon>
        <taxon>Sacoglossa</taxon>
        <taxon>Placobranchoidea</taxon>
        <taxon>Plakobranchidae</taxon>
        <taxon>Elysia</taxon>
    </lineage>
</organism>